<dbReference type="AlphaFoldDB" id="A0A9P3H314"/>
<proteinExistence type="predicted"/>
<evidence type="ECO:0000256" key="1">
    <source>
        <dbReference type="SAM" id="MobiDB-lite"/>
    </source>
</evidence>
<dbReference type="EMBL" id="BQFW01000002">
    <property type="protein sequence ID" value="GJJ69168.1"/>
    <property type="molecule type" value="Genomic_DNA"/>
</dbReference>
<feature type="compositionally biased region" description="Basic residues" evidence="1">
    <location>
        <begin position="115"/>
        <end position="129"/>
    </location>
</feature>
<organism evidence="2 3">
    <name type="scientific">Entomortierella parvispora</name>
    <dbReference type="NCBI Taxonomy" id="205924"/>
    <lineage>
        <taxon>Eukaryota</taxon>
        <taxon>Fungi</taxon>
        <taxon>Fungi incertae sedis</taxon>
        <taxon>Mucoromycota</taxon>
        <taxon>Mortierellomycotina</taxon>
        <taxon>Mortierellomycetes</taxon>
        <taxon>Mortierellales</taxon>
        <taxon>Mortierellaceae</taxon>
        <taxon>Entomortierella</taxon>
    </lineage>
</organism>
<keyword evidence="3" id="KW-1185">Reference proteome</keyword>
<name>A0A9P3H314_9FUNG</name>
<protein>
    <submittedName>
        <fullName evidence="2">Uncharacterized protein</fullName>
    </submittedName>
</protein>
<feature type="compositionally biased region" description="Low complexity" evidence="1">
    <location>
        <begin position="73"/>
        <end position="96"/>
    </location>
</feature>
<feature type="compositionally biased region" description="Basic residues" evidence="1">
    <location>
        <begin position="239"/>
        <end position="254"/>
    </location>
</feature>
<feature type="region of interest" description="Disordered" evidence="1">
    <location>
        <begin position="235"/>
        <end position="268"/>
    </location>
</feature>
<gene>
    <name evidence="2" type="ORF">EMPS_01514</name>
</gene>
<evidence type="ECO:0000313" key="3">
    <source>
        <dbReference type="Proteomes" id="UP000827284"/>
    </source>
</evidence>
<comment type="caution">
    <text evidence="2">The sequence shown here is derived from an EMBL/GenBank/DDBJ whole genome shotgun (WGS) entry which is preliminary data.</text>
</comment>
<evidence type="ECO:0000313" key="2">
    <source>
        <dbReference type="EMBL" id="GJJ69168.1"/>
    </source>
</evidence>
<feature type="region of interest" description="Disordered" evidence="1">
    <location>
        <begin position="1"/>
        <end position="143"/>
    </location>
</feature>
<dbReference type="Proteomes" id="UP000827284">
    <property type="component" value="Unassembled WGS sequence"/>
</dbReference>
<dbReference type="OrthoDB" id="2444489at2759"/>
<sequence>MAMNVPSVSREDNSLSPVDPDSDYNRYRNRSQEEQVLDYIPPPPSQPTALGNALNRSRRTQRMGGYLSKLPPASSSDESSASFSSNSNSRTSSTSSVNDLPPSQPVYVLSDKPVPKSKPKTTKGFRSKLSKQYTPSDDESDEEPLGIKVLAFPAPPPSPTAPLSPPLPGMSHARSSMFMSGRAVELNSDCGAVSRSDRNFGSGTATESLRVVSMNDATMPSLAVNTTMDRMETASLSSKTKKCMHEKRTNTKKNKSADGTRKLRAILS</sequence>
<reference evidence="2" key="2">
    <citation type="journal article" date="2022" name="Microbiol. Resour. Announc.">
        <title>Whole-Genome Sequence of Entomortierella parvispora E1425, a Mucoromycotan Fungus Associated with Burkholderiaceae-Related Endosymbiotic Bacteria.</title>
        <authorList>
            <person name="Herlambang A."/>
            <person name="Guo Y."/>
            <person name="Takashima Y."/>
            <person name="Narisawa K."/>
            <person name="Ohta H."/>
            <person name="Nishizawa T."/>
        </authorList>
    </citation>
    <scope>NUCLEOTIDE SEQUENCE</scope>
    <source>
        <strain evidence="2">E1425</strain>
    </source>
</reference>
<accession>A0A9P3H314</accession>
<feature type="compositionally biased region" description="Basic and acidic residues" evidence="1">
    <location>
        <begin position="23"/>
        <end position="33"/>
    </location>
</feature>
<reference evidence="2" key="1">
    <citation type="submission" date="2021-11" db="EMBL/GenBank/DDBJ databases">
        <authorList>
            <person name="Herlambang A."/>
            <person name="Guo Y."/>
            <person name="Takashima Y."/>
            <person name="Nishizawa T."/>
        </authorList>
    </citation>
    <scope>NUCLEOTIDE SEQUENCE</scope>
    <source>
        <strain evidence="2">E1425</strain>
    </source>
</reference>